<proteinExistence type="predicted"/>
<accession>A0A064CRT7</accession>
<dbReference type="Proteomes" id="UP000022835">
    <property type="component" value="Unassembled WGS sequence"/>
</dbReference>
<evidence type="ECO:0000313" key="1">
    <source>
        <dbReference type="EMBL" id="KDF01424.1"/>
    </source>
</evidence>
<dbReference type="AlphaFoldDB" id="A0A064CRT7"/>
<dbReference type="EMBL" id="JALN02000001">
    <property type="protein sequence ID" value="KDF01424.1"/>
    <property type="molecule type" value="Genomic_DNA"/>
</dbReference>
<organism evidence="1 2">
    <name type="scientific">Mycolicibacterium aromaticivorans JS19b1 = JCM 16368</name>
    <dbReference type="NCBI Taxonomy" id="1440774"/>
    <lineage>
        <taxon>Bacteria</taxon>
        <taxon>Bacillati</taxon>
        <taxon>Actinomycetota</taxon>
        <taxon>Actinomycetes</taxon>
        <taxon>Mycobacteriales</taxon>
        <taxon>Mycobacteriaceae</taxon>
        <taxon>Mycolicibacterium</taxon>
    </lineage>
</organism>
<gene>
    <name evidence="1" type="ORF">Y900_021420</name>
</gene>
<dbReference type="OrthoDB" id="4640237at2"/>
<reference evidence="1" key="1">
    <citation type="submission" date="2014-05" db="EMBL/GenBank/DDBJ databases">
        <title>Genome sequence of Mycobacterium aromaticivorans strain JS19b1T (= DSM 45407T).</title>
        <authorList>
            <person name="Kwak Y."/>
            <person name="Park G.-S."/>
            <person name="Li Q.X."/>
            <person name="Lee S.-E."/>
            <person name="Shin J.-H."/>
        </authorList>
    </citation>
    <scope>NUCLEOTIDE SEQUENCE [LARGE SCALE GENOMIC DNA]</scope>
    <source>
        <strain evidence="1">JS19b1</strain>
    </source>
</reference>
<keyword evidence="2" id="KW-1185">Reference proteome</keyword>
<protein>
    <submittedName>
        <fullName evidence="1">Uncharacterized protein</fullName>
    </submittedName>
</protein>
<evidence type="ECO:0000313" key="2">
    <source>
        <dbReference type="Proteomes" id="UP000022835"/>
    </source>
</evidence>
<comment type="caution">
    <text evidence="1">The sequence shown here is derived from an EMBL/GenBank/DDBJ whole genome shotgun (WGS) entry which is preliminary data.</text>
</comment>
<sequence length="116" mass="11692">MTTVISGPRVQVGSTSGDVRVSDGGKLLLVGYVGGTLTIASRGYAVIIGMVERLVVEPGGVAKHRGCCRGDAINEGGGLAVMRGSVIDGTLHGRSCTRVHPGAKIGEGPPGGRGRQ</sequence>
<name>A0A064CRT7_9MYCO</name>
<dbReference type="RefSeq" id="WP_109751111.1">
    <property type="nucleotide sequence ID" value="NZ_JALN02000001.1"/>
</dbReference>